<protein>
    <recommendedName>
        <fullName evidence="8">RING-type domain-containing protein</fullName>
    </recommendedName>
</protein>
<dbReference type="Proteomes" id="UP000095300">
    <property type="component" value="Unassembled WGS sequence"/>
</dbReference>
<feature type="domain" description="RING-type" evidence="8">
    <location>
        <begin position="753"/>
        <end position="790"/>
    </location>
</feature>
<dbReference type="InterPro" id="IPR057307">
    <property type="entry name" value="PEP5_VPS11_N"/>
</dbReference>
<sequence>MGVLEWKMCNFFKLEALNVNSKYANIKDTITSNCSNMQYKVFCNNNGYVYVFLGDWECISFQASNSAINFCTITDESDLLVIHDEGSATEKLLKIYSVSKLLKRRPTVPVSCATLGRHCKVTTLKSYYLENQLYLAVGLEKGHILLYKSTISRDITGSAKTLQVCGKPIKGIEFLQKDRGDLNMFVCSDAGVYCYSLISASGNHTEHKIILDDEMEAVSCCALKPRREPNDEQYFVVGKQDAVYCYTIEGKGPCFALKCSKQIVRWFGKHLIVVKSKISVNNTKRSQLVIINIENSMMVLNEELFEIECIFPTPDYENCIIFTKDGAIYTLRDQEIRYKLQMLYSKNLYDIALKLIEGQATYSDLVANVFVNYGDHLLQRGDIEESVKMYVKTIGQVPPFRVISKLLNFRYNEHLIQYLRKLVKSGVAPQEYSDLLNNCDKRLELPGSINKIFRNGECPFDLDPIEPMGQEKDITKYFLEKSEKGLELFSENGHWIVSNYPFDVGDIVNRILSNGLTSAHQPIDLFIRVMLPLLLSNKECVLNVLSSLDFDYRKNPNINLIWAEILLQKWKKFSGEEINALADAIKENDFNMSMNDIFIICRTHQYLPGIKMMYESFGLNALNFNSFLKCCFTLPLDTSAIDLDTNKYSLMWMQTLSKDNLQSAQSSAFVKYILSKTLHSNSHYTLTILQKISANTNFNLSHLNKALPKDIFLKQFAFDNFRDIAATDNKLKQIKRLLTDYQQKPMEFRNSKCDICKQPLKHPSIYYLCQHSYHKECLSSYSEITGCLACAAISQKDFERRNSEVIPFNKAEDASSTLKNISHKLAVGVFAQGPIYRSNKSSLSTVVTHIPLANSISSGHDMYRSKTVEQPAKSTNPFEESTNPFDDEEDDSNQYDSNLNPFEQGKRLN</sequence>
<keyword evidence="5" id="KW-0472">Membrane</keyword>
<dbReference type="EnsemblMetazoa" id="SCAU006856-RA">
    <property type="protein sequence ID" value="SCAU006856-PA"/>
    <property type="gene ID" value="SCAU006856"/>
</dbReference>
<name>A0A1I8PCJ6_STOCA</name>
<dbReference type="GO" id="GO:0006904">
    <property type="term" value="P:vesicle docking involved in exocytosis"/>
    <property type="evidence" value="ECO:0007669"/>
    <property type="project" value="TreeGrafter"/>
</dbReference>
<dbReference type="PANTHER" id="PTHR23323">
    <property type="entry name" value="VACUOLAR PROTEIN SORTING-ASSOCIATED PROTEIN"/>
    <property type="match status" value="1"/>
</dbReference>
<dbReference type="GO" id="GO:0007033">
    <property type="term" value="P:vacuole organization"/>
    <property type="evidence" value="ECO:0007669"/>
    <property type="project" value="TreeGrafter"/>
</dbReference>
<proteinExistence type="predicted"/>
<keyword evidence="4" id="KW-0862">Zinc</keyword>
<dbReference type="Gene3D" id="3.30.40.10">
    <property type="entry name" value="Zinc/RING finger domain, C3HC4 (zinc finger)"/>
    <property type="match status" value="1"/>
</dbReference>
<dbReference type="GO" id="GO:0030897">
    <property type="term" value="C:HOPS complex"/>
    <property type="evidence" value="ECO:0007669"/>
    <property type="project" value="TreeGrafter"/>
</dbReference>
<dbReference type="VEuPathDB" id="VectorBase:SCAU006856"/>
<dbReference type="GO" id="GO:0008270">
    <property type="term" value="F:zinc ion binding"/>
    <property type="evidence" value="ECO:0007669"/>
    <property type="project" value="UniProtKB-KW"/>
</dbReference>
<dbReference type="OrthoDB" id="26184at2759"/>
<dbReference type="GO" id="GO:0031902">
    <property type="term" value="C:late endosome membrane"/>
    <property type="evidence" value="ECO:0007669"/>
    <property type="project" value="UniProtKB-SubCell"/>
</dbReference>
<feature type="compositionally biased region" description="Polar residues" evidence="7">
    <location>
        <begin position="872"/>
        <end position="884"/>
    </location>
</feature>
<dbReference type="InterPro" id="IPR036322">
    <property type="entry name" value="WD40_repeat_dom_sf"/>
</dbReference>
<dbReference type="KEGG" id="scac:106084142"/>
<dbReference type="SUPFAM" id="SSF57850">
    <property type="entry name" value="RING/U-box"/>
    <property type="match status" value="1"/>
</dbReference>
<evidence type="ECO:0000256" key="7">
    <source>
        <dbReference type="SAM" id="MobiDB-lite"/>
    </source>
</evidence>
<dbReference type="PROSITE" id="PS50089">
    <property type="entry name" value="ZF_RING_2"/>
    <property type="match status" value="1"/>
</dbReference>
<evidence type="ECO:0000256" key="6">
    <source>
        <dbReference type="PROSITE-ProRule" id="PRU00175"/>
    </source>
</evidence>
<dbReference type="STRING" id="35570.A0A1I8PCJ6"/>
<dbReference type="InterPro" id="IPR013083">
    <property type="entry name" value="Znf_RING/FYVE/PHD"/>
</dbReference>
<dbReference type="GO" id="GO:0030674">
    <property type="term" value="F:protein-macromolecule adaptor activity"/>
    <property type="evidence" value="ECO:0007669"/>
    <property type="project" value="TreeGrafter"/>
</dbReference>
<keyword evidence="2" id="KW-0479">Metal-binding</keyword>
<evidence type="ECO:0000256" key="4">
    <source>
        <dbReference type="ARBA" id="ARBA00022833"/>
    </source>
</evidence>
<dbReference type="InterPro" id="IPR001841">
    <property type="entry name" value="Znf_RING"/>
</dbReference>
<evidence type="ECO:0000256" key="5">
    <source>
        <dbReference type="ARBA" id="ARBA00023136"/>
    </source>
</evidence>
<dbReference type="SUPFAM" id="SSF50978">
    <property type="entry name" value="WD40 repeat-like"/>
    <property type="match status" value="1"/>
</dbReference>
<dbReference type="Pfam" id="PF23341">
    <property type="entry name" value="PEP5_VPS11_N"/>
    <property type="match status" value="1"/>
</dbReference>
<evidence type="ECO:0000256" key="1">
    <source>
        <dbReference type="ARBA" id="ARBA00004492"/>
    </source>
</evidence>
<dbReference type="PANTHER" id="PTHR23323:SF24">
    <property type="entry name" value="VACUOLAR PROTEIN SORTING-ASSOCIATED PROTEIN 11 HOMOLOG"/>
    <property type="match status" value="1"/>
</dbReference>
<dbReference type="Gene3D" id="2.130.10.10">
    <property type="entry name" value="YVTN repeat-like/Quinoprotein amine dehydrogenase"/>
    <property type="match status" value="1"/>
</dbReference>
<keyword evidence="10" id="KW-1185">Reference proteome</keyword>
<dbReference type="InterPro" id="IPR015943">
    <property type="entry name" value="WD40/YVTN_repeat-like_dom_sf"/>
</dbReference>
<organism evidence="9 10">
    <name type="scientific">Stomoxys calcitrans</name>
    <name type="common">Stable fly</name>
    <name type="synonym">Conops calcitrans</name>
    <dbReference type="NCBI Taxonomy" id="35570"/>
    <lineage>
        <taxon>Eukaryota</taxon>
        <taxon>Metazoa</taxon>
        <taxon>Ecdysozoa</taxon>
        <taxon>Arthropoda</taxon>
        <taxon>Hexapoda</taxon>
        <taxon>Insecta</taxon>
        <taxon>Pterygota</taxon>
        <taxon>Neoptera</taxon>
        <taxon>Endopterygota</taxon>
        <taxon>Diptera</taxon>
        <taxon>Brachycera</taxon>
        <taxon>Muscomorpha</taxon>
        <taxon>Muscoidea</taxon>
        <taxon>Muscidae</taxon>
        <taxon>Stomoxys</taxon>
    </lineage>
</organism>
<evidence type="ECO:0000313" key="9">
    <source>
        <dbReference type="EnsemblMetazoa" id="SCAU006856-PA"/>
    </source>
</evidence>
<accession>A0A1I8PCJ6</accession>
<evidence type="ECO:0000256" key="3">
    <source>
        <dbReference type="ARBA" id="ARBA00022771"/>
    </source>
</evidence>
<feature type="region of interest" description="Disordered" evidence="7">
    <location>
        <begin position="861"/>
        <end position="909"/>
    </location>
</feature>
<keyword evidence="3 6" id="KW-0863">Zinc-finger</keyword>
<gene>
    <name evidence="9" type="primary">106084142</name>
</gene>
<evidence type="ECO:0000259" key="8">
    <source>
        <dbReference type="PROSITE" id="PS50089"/>
    </source>
</evidence>
<dbReference type="AlphaFoldDB" id="A0A1I8PCJ6"/>
<comment type="subcellular location">
    <subcellularLocation>
        <location evidence="1">Late endosome membrane</location>
        <topology evidence="1">Peripheral membrane protein</topology>
        <orientation evidence="1">Cytoplasmic side</orientation>
    </subcellularLocation>
</comment>
<dbReference type="GO" id="GO:0007032">
    <property type="term" value="P:endosome organization"/>
    <property type="evidence" value="ECO:0007669"/>
    <property type="project" value="TreeGrafter"/>
</dbReference>
<dbReference type="GO" id="GO:0048284">
    <property type="term" value="P:organelle fusion"/>
    <property type="evidence" value="ECO:0007669"/>
    <property type="project" value="TreeGrafter"/>
</dbReference>
<reference evidence="9" key="1">
    <citation type="submission" date="2020-05" db="UniProtKB">
        <authorList>
            <consortium name="EnsemblMetazoa"/>
        </authorList>
    </citation>
    <scope>IDENTIFICATION</scope>
    <source>
        <strain evidence="9">USDA</strain>
    </source>
</reference>
<evidence type="ECO:0000256" key="2">
    <source>
        <dbReference type="ARBA" id="ARBA00022723"/>
    </source>
</evidence>
<evidence type="ECO:0000313" key="10">
    <source>
        <dbReference type="Proteomes" id="UP000095300"/>
    </source>
</evidence>